<organism evidence="2 3">
    <name type="scientific">Frankia canadensis</name>
    <dbReference type="NCBI Taxonomy" id="1836972"/>
    <lineage>
        <taxon>Bacteria</taxon>
        <taxon>Bacillati</taxon>
        <taxon>Actinomycetota</taxon>
        <taxon>Actinomycetes</taxon>
        <taxon>Frankiales</taxon>
        <taxon>Frankiaceae</taxon>
        <taxon>Frankia</taxon>
    </lineage>
</organism>
<dbReference type="Proteomes" id="UP000234331">
    <property type="component" value="Unassembled WGS sequence"/>
</dbReference>
<gene>
    <name evidence="2" type="ORF">FRACA_240011</name>
</gene>
<dbReference type="InterPro" id="IPR032710">
    <property type="entry name" value="NTF2-like_dom_sf"/>
</dbReference>
<dbReference type="AlphaFoldDB" id="A0A2I2KRN8"/>
<dbReference type="Pfam" id="PF12680">
    <property type="entry name" value="SnoaL_2"/>
    <property type="match status" value="1"/>
</dbReference>
<dbReference type="RefSeq" id="WP_101832033.1">
    <property type="nucleotide sequence ID" value="NZ_FZMO01000157.1"/>
</dbReference>
<evidence type="ECO:0000259" key="1">
    <source>
        <dbReference type="Pfam" id="PF12680"/>
    </source>
</evidence>
<dbReference type="OrthoDB" id="4550754at2"/>
<keyword evidence="3" id="KW-1185">Reference proteome</keyword>
<sequence length="146" mass="16056">MSDVSTTVPHASPRTIIDRMLELLGRHDYSGFADIFAEDAVCDMPFMTVPVLRHIEGREKIKATIAGAEAASPIKLGEVRSPVVYETSDAELWFVEYTATGTVTTTGGSYRTTYFVMLRIRDGLIHYYRQYNESGAAIIASTTPAG</sequence>
<evidence type="ECO:0000313" key="3">
    <source>
        <dbReference type="Proteomes" id="UP000234331"/>
    </source>
</evidence>
<name>A0A2I2KRN8_9ACTN</name>
<reference evidence="2 3" key="1">
    <citation type="submission" date="2017-06" db="EMBL/GenBank/DDBJ databases">
        <authorList>
            <person name="Kim H.J."/>
            <person name="Triplett B.A."/>
        </authorList>
    </citation>
    <scope>NUCLEOTIDE SEQUENCE [LARGE SCALE GENOMIC DNA]</scope>
    <source>
        <strain evidence="2">FRACA_ARgP5</strain>
    </source>
</reference>
<accession>A0A2I2KRN8</accession>
<dbReference type="EMBL" id="FZMO01000157">
    <property type="protein sequence ID" value="SNQ48337.1"/>
    <property type="molecule type" value="Genomic_DNA"/>
</dbReference>
<dbReference type="Gene3D" id="3.10.450.50">
    <property type="match status" value="1"/>
</dbReference>
<dbReference type="InterPro" id="IPR037401">
    <property type="entry name" value="SnoaL-like"/>
</dbReference>
<proteinExistence type="predicted"/>
<evidence type="ECO:0000313" key="2">
    <source>
        <dbReference type="EMBL" id="SNQ48337.1"/>
    </source>
</evidence>
<feature type="domain" description="SnoaL-like" evidence="1">
    <location>
        <begin position="18"/>
        <end position="125"/>
    </location>
</feature>
<dbReference type="SUPFAM" id="SSF54427">
    <property type="entry name" value="NTF2-like"/>
    <property type="match status" value="1"/>
</dbReference>
<protein>
    <recommendedName>
        <fullName evidence="1">SnoaL-like domain-containing protein</fullName>
    </recommendedName>
</protein>